<organism evidence="1 2">
    <name type="scientific">Meganyctiphanes norvegica</name>
    <name type="common">Northern krill</name>
    <name type="synonym">Thysanopoda norvegica</name>
    <dbReference type="NCBI Taxonomy" id="48144"/>
    <lineage>
        <taxon>Eukaryota</taxon>
        <taxon>Metazoa</taxon>
        <taxon>Ecdysozoa</taxon>
        <taxon>Arthropoda</taxon>
        <taxon>Crustacea</taxon>
        <taxon>Multicrustacea</taxon>
        <taxon>Malacostraca</taxon>
        <taxon>Eumalacostraca</taxon>
        <taxon>Eucarida</taxon>
        <taxon>Euphausiacea</taxon>
        <taxon>Euphausiidae</taxon>
        <taxon>Meganyctiphanes</taxon>
    </lineage>
</organism>
<gene>
    <name evidence="1" type="ORF">MNOR_LOCUS19430</name>
</gene>
<evidence type="ECO:0000313" key="2">
    <source>
        <dbReference type="Proteomes" id="UP001497623"/>
    </source>
</evidence>
<name>A0AAV2R0L6_MEGNR</name>
<protein>
    <submittedName>
        <fullName evidence="1">Uncharacterized protein</fullName>
    </submittedName>
</protein>
<feature type="non-terminal residue" evidence="1">
    <location>
        <position position="313"/>
    </location>
</feature>
<dbReference type="AlphaFoldDB" id="A0AAV2R0L6"/>
<comment type="caution">
    <text evidence="1">The sequence shown here is derived from an EMBL/GenBank/DDBJ whole genome shotgun (WGS) entry which is preliminary data.</text>
</comment>
<dbReference type="Proteomes" id="UP001497623">
    <property type="component" value="Unassembled WGS sequence"/>
</dbReference>
<accession>A0AAV2R0L6</accession>
<proteinExistence type="predicted"/>
<evidence type="ECO:0000313" key="1">
    <source>
        <dbReference type="EMBL" id="CAL4110539.1"/>
    </source>
</evidence>
<feature type="non-terminal residue" evidence="1">
    <location>
        <position position="1"/>
    </location>
</feature>
<reference evidence="1 2" key="1">
    <citation type="submission" date="2024-05" db="EMBL/GenBank/DDBJ databases">
        <authorList>
            <person name="Wallberg A."/>
        </authorList>
    </citation>
    <scope>NUCLEOTIDE SEQUENCE [LARGE SCALE GENOMIC DNA]</scope>
</reference>
<keyword evidence="2" id="KW-1185">Reference proteome</keyword>
<dbReference type="EMBL" id="CAXKWB010014410">
    <property type="protein sequence ID" value="CAL4110539.1"/>
    <property type="molecule type" value="Genomic_DNA"/>
</dbReference>
<sequence length="313" mass="34733">RCIKTVNGLQSSKGSSLAQLLCDIEPTKVHSLESSNDTTDDTYTYSTIKNMTKNSYVNPNRVLPVFGGDDWQHPTEEHVNCYDCSSATMLDLIDTLPEELKKAERLPVSMHNSLPSSPERTNHDFYQDINVSKHNNLPDCCQSILKHVPSSVSSPISIHKRSCCEKGNSKCSSSLRLLLEPDDIDGSHNNSALRALLVSNSQNNNKNRSRLRVLPAPNAPTMQQLLMSKEPIRVRGCSGAVVNPSVLHNLLVTGRDVLSGYSITPSISRNEEYIISRNSDKKIDLSNGNIREMDDDEASSQYGQVSEFCNRVQ</sequence>